<feature type="compositionally biased region" description="Basic and acidic residues" evidence="1">
    <location>
        <begin position="600"/>
        <end position="623"/>
    </location>
</feature>
<feature type="compositionally biased region" description="Basic and acidic residues" evidence="1">
    <location>
        <begin position="406"/>
        <end position="416"/>
    </location>
</feature>
<reference evidence="4 5" key="1">
    <citation type="journal article" date="2018" name="Mol. Biol. Evol.">
        <title>Broad Genomic Sampling Reveals a Smut Pathogenic Ancestry of the Fungal Clade Ustilaginomycotina.</title>
        <authorList>
            <person name="Kijpornyongpan T."/>
            <person name="Mondo S.J."/>
            <person name="Barry K."/>
            <person name="Sandor L."/>
            <person name="Lee J."/>
            <person name="Lipzen A."/>
            <person name="Pangilinan J."/>
            <person name="LaButti K."/>
            <person name="Hainaut M."/>
            <person name="Henrissat B."/>
            <person name="Grigoriev I.V."/>
            <person name="Spatafora J.W."/>
            <person name="Aime M.C."/>
        </authorList>
    </citation>
    <scope>NUCLEOTIDE SEQUENCE [LARGE SCALE GENOMIC DNA]</scope>
    <source>
        <strain evidence="4 5">MCA 4198</strain>
    </source>
</reference>
<accession>A0A316YKQ1</accession>
<gene>
    <name evidence="4" type="ORF">FA10DRAFT_138496</name>
</gene>
<dbReference type="GO" id="GO:0035091">
    <property type="term" value="F:phosphatidylinositol binding"/>
    <property type="evidence" value="ECO:0007669"/>
    <property type="project" value="TreeGrafter"/>
</dbReference>
<protein>
    <recommendedName>
        <fullName evidence="6">DUF3818 domain-containing protein</fullName>
    </recommendedName>
</protein>
<proteinExistence type="predicted"/>
<dbReference type="PANTHER" id="PTHR47185">
    <property type="entry name" value="PX DOMAIN-CONTAINING PROTEIN YPR097W"/>
    <property type="match status" value="1"/>
</dbReference>
<feature type="compositionally biased region" description="Polar residues" evidence="1">
    <location>
        <begin position="1"/>
        <end position="14"/>
    </location>
</feature>
<evidence type="ECO:0000313" key="4">
    <source>
        <dbReference type="EMBL" id="PWN89218.1"/>
    </source>
</evidence>
<feature type="region of interest" description="Disordered" evidence="1">
    <location>
        <begin position="1"/>
        <end position="451"/>
    </location>
</feature>
<dbReference type="GeneID" id="37039936"/>
<feature type="compositionally biased region" description="Acidic residues" evidence="1">
    <location>
        <begin position="553"/>
        <end position="581"/>
    </location>
</feature>
<dbReference type="InterPro" id="IPR024554">
    <property type="entry name" value="LEC1-like_C"/>
</dbReference>
<dbReference type="EMBL" id="KZ819637">
    <property type="protein sequence ID" value="PWN89218.1"/>
    <property type="molecule type" value="Genomic_DNA"/>
</dbReference>
<evidence type="ECO:0000259" key="3">
    <source>
        <dbReference type="Pfam" id="PF12828"/>
    </source>
</evidence>
<feature type="compositionally biased region" description="Basic and acidic residues" evidence="1">
    <location>
        <begin position="495"/>
        <end position="522"/>
    </location>
</feature>
<feature type="compositionally biased region" description="Low complexity" evidence="1">
    <location>
        <begin position="377"/>
        <end position="399"/>
    </location>
</feature>
<organism evidence="4 5">
    <name type="scientific">Acaromyces ingoldii</name>
    <dbReference type="NCBI Taxonomy" id="215250"/>
    <lineage>
        <taxon>Eukaryota</taxon>
        <taxon>Fungi</taxon>
        <taxon>Dikarya</taxon>
        <taxon>Basidiomycota</taxon>
        <taxon>Ustilaginomycotina</taxon>
        <taxon>Exobasidiomycetes</taxon>
        <taxon>Exobasidiales</taxon>
        <taxon>Cryptobasidiaceae</taxon>
        <taxon>Acaromyces</taxon>
    </lineage>
</organism>
<dbReference type="Pfam" id="PF12825">
    <property type="entry name" value="DUF3818"/>
    <property type="match status" value="1"/>
</dbReference>
<feature type="region of interest" description="Disordered" evidence="1">
    <location>
        <begin position="1404"/>
        <end position="1466"/>
    </location>
</feature>
<evidence type="ECO:0008006" key="6">
    <source>
        <dbReference type="Google" id="ProtNLM"/>
    </source>
</evidence>
<feature type="compositionally biased region" description="Basic and acidic residues" evidence="1">
    <location>
        <begin position="239"/>
        <end position="255"/>
    </location>
</feature>
<dbReference type="InterPro" id="IPR047168">
    <property type="entry name" value="LEC1-like"/>
</dbReference>
<feature type="region of interest" description="Disordered" evidence="1">
    <location>
        <begin position="786"/>
        <end position="807"/>
    </location>
</feature>
<feature type="compositionally biased region" description="Basic and acidic residues" evidence="1">
    <location>
        <begin position="264"/>
        <end position="277"/>
    </location>
</feature>
<feature type="compositionally biased region" description="Basic and acidic residues" evidence="1">
    <location>
        <begin position="333"/>
        <end position="343"/>
    </location>
</feature>
<feature type="compositionally biased region" description="Low complexity" evidence="1">
    <location>
        <begin position="110"/>
        <end position="131"/>
    </location>
</feature>
<feature type="compositionally biased region" description="Low complexity" evidence="1">
    <location>
        <begin position="478"/>
        <end position="489"/>
    </location>
</feature>
<evidence type="ECO:0000256" key="1">
    <source>
        <dbReference type="SAM" id="MobiDB-lite"/>
    </source>
</evidence>
<dbReference type="Pfam" id="PF12828">
    <property type="entry name" value="PXB"/>
    <property type="match status" value="1"/>
</dbReference>
<feature type="compositionally biased region" description="Basic and acidic residues" evidence="1">
    <location>
        <begin position="86"/>
        <end position="98"/>
    </location>
</feature>
<dbReference type="OrthoDB" id="2414662at2759"/>
<dbReference type="Proteomes" id="UP000245768">
    <property type="component" value="Unassembled WGS sequence"/>
</dbReference>
<evidence type="ECO:0000259" key="2">
    <source>
        <dbReference type="Pfam" id="PF12825"/>
    </source>
</evidence>
<feature type="compositionally biased region" description="Polar residues" evidence="1">
    <location>
        <begin position="159"/>
        <end position="180"/>
    </location>
</feature>
<feature type="region of interest" description="Disordered" evidence="1">
    <location>
        <begin position="467"/>
        <end position="625"/>
    </location>
</feature>
<feature type="compositionally biased region" description="Acidic residues" evidence="1">
    <location>
        <begin position="423"/>
        <end position="441"/>
    </location>
</feature>
<feature type="domain" description="PX" evidence="2">
    <location>
        <begin position="884"/>
        <end position="1199"/>
    </location>
</feature>
<keyword evidence="5" id="KW-1185">Reference proteome</keyword>
<feature type="compositionally biased region" description="Basic and acidic residues" evidence="1">
    <location>
        <begin position="287"/>
        <end position="306"/>
    </location>
</feature>
<dbReference type="InterPro" id="IPR024555">
    <property type="entry name" value="PX-associated"/>
</dbReference>
<feature type="compositionally biased region" description="Low complexity" evidence="1">
    <location>
        <begin position="50"/>
        <end position="59"/>
    </location>
</feature>
<feature type="compositionally biased region" description="Low complexity" evidence="1">
    <location>
        <begin position="524"/>
        <end position="543"/>
    </location>
</feature>
<dbReference type="InParanoid" id="A0A316YKQ1"/>
<feature type="domain" description="PX-associated" evidence="3">
    <location>
        <begin position="626"/>
        <end position="779"/>
    </location>
</feature>
<dbReference type="STRING" id="215250.A0A316YKQ1"/>
<name>A0A316YKQ1_9BASI</name>
<dbReference type="RefSeq" id="XP_025376416.1">
    <property type="nucleotide sequence ID" value="XM_025518020.1"/>
</dbReference>
<feature type="compositionally biased region" description="Low complexity" evidence="1">
    <location>
        <begin position="191"/>
        <end position="200"/>
    </location>
</feature>
<dbReference type="PANTHER" id="PTHR47185:SF1">
    <property type="entry name" value="PX DOMAIN-CONTAINING PROTEIN YPR097W"/>
    <property type="match status" value="1"/>
</dbReference>
<evidence type="ECO:0000313" key="5">
    <source>
        <dbReference type="Proteomes" id="UP000245768"/>
    </source>
</evidence>
<sequence>MSSQKLASRKSIISSMGFDSGPPPPSRSQSGTPLSWSQQELQRRETLNASSPPSRPSSRQQTVASPTRSQRKLSPAAEEESFPVDGDGKGNDEDKDRSGSGSGALLPPIANGASLAGLFSSGTSSSSRNNNEGAEAVKSEEDVPAPAPAPALAVETTRPRSGTRTSKMSTKSRANSTAVATPSAEVNGAGKPPSLSSAKAKSMRNRIKEEREREAEHDRAIFEAAALRQRRANEAAARNAKEEEARRLQKEEDKKNKKNKKGKKDKEASKKAKKEEEAAIAAAAGIAEKERKDAEADKQQQPERSKSMLAKMIGRKKSKERFVPPTERRRKFVKQDVDPEADKSIATPPITKADDVDHDNEESLEANRQKALQSHSGGAAPAAAAGAAGAAGIAAVAAAPTSAELVKQEARAKSLQKESQPSEADDDDVDSSGDEVLEDAPEAPLETPDVIDDMSVPVIVAGNTALLNGGKQKEAKAEAAPAKDTAAAPSYDTVQAEKQREGKTSAKGAVADEKVQDKKENGHAGAAAAVAAAGGAAGAAAVAESKDPKVPDVDEDDDEEGADDVADGDEDEDEDEDDEEGAGGHVANGQGDASGLIAEEYSKDTKRSDAGRKARREPSKRAETVAPLTPVQRHYLLKALVSLQMQMEWSELEKLGGLTQYGYPFLRERPKLKRVKADIDDDFSKGDFADSADDPYADEDAAKRGENLQEPLILRHMFHVHLHPFPGLDKAPLKYWTKRIQPFFDEMAARNFSYSMERAETTSRHFYTLAFTRYLGGFFARGVGVRGQGETRGPGRGDPGSERWGLGKQWGKGTVKRGLDKPARIDDDLMAKIDDLFDGKEGEVWRRAKKETKRVKSDWCALKEYSIEQEAGLEEVISHLDIGNIKNLPPKYRNAEEYARMHAAYIFHTLFVTSPSADGIFSVLKGIHALFPYWGAKQLLRVANAQTMVQGILSLLLARPGGAKSLVQRTFTYVIGKEASAIAKEYLAPLRKEINDDELTKKIAEYVKRANRPEGRAIRARAVRTNQDVLATILLYSAGTKLSSSKKDHVLDLHEAFAESPYRGSLNKAYPSSTPAGKEKGEVLTWGAGAVEEAKARKFAMLKLYLRETLKKRDREQAIQVASGSLIPSIIKDSLDTVFYGPFKEIAEVADLSGRLGDLQAFIDDLIQVKKSGDNELPAWIALAARHENSLYFLFHECAPIMQRFTDWLQVGADYMSLSTVDPQHPANRKAKNVEVNLEEMLQDDRLTEKDVKTILAEIDGLASYVKWQKVWYELEMRKNFLLARPDAAPSSGLSEDDLPGGMKRKILDVDGLLRELMEQEGVPVEEGVVRDETRGTEMQNFPWAWFEAVDPLHQHIEGGEPEQLRFRPHTATTTLPSLSVTRKALEPFQDCLISKLPAWKDGTVSGVPASAPVADRVSTAPPPPPSAKSNAKRRGESRPGSVMADNRSTKSRKSIMKMPSFFGRK</sequence>
<feature type="compositionally biased region" description="Basic and acidic residues" evidence="1">
    <location>
        <begin position="206"/>
        <end position="221"/>
    </location>
</feature>